<sequence length="320" mass="35198">MTGKDLRIVFMGTPDFAVASLKALVEGGYNIVGVITAPDKPAGRGRQLQQSAVKQYAVAQNLKVLQPEKLKNPEFIAALEALKADLQVVVAFRMLPEVVWRMPRLGTFNLHGSLLPQYRGAAPLNWAVINGEKETGVTTFLLSHEIDTGAILFREKITIGDNDNVGDIHDRLMDIGARLVVKTVDALGEGRYTTVEQDEIQAGNLKPAPKIFKEDCKIDWEKPAEEVRNLIRGLSPYPAAWTELVDGKGKLMSLKIFKAEIEPNEGLAPGTLETDGKNSFKIAAKDGWLVISDLQLSGKKRMSTADFLRGVHEPETFKLP</sequence>
<evidence type="ECO:0000259" key="10">
    <source>
        <dbReference type="Pfam" id="PF02911"/>
    </source>
</evidence>
<comment type="caution">
    <text evidence="11">The sequence shown here is derived from an EMBL/GenBank/DDBJ whole genome shotgun (WGS) entry which is preliminary data.</text>
</comment>
<dbReference type="PANTHER" id="PTHR11138:SF5">
    <property type="entry name" value="METHIONYL-TRNA FORMYLTRANSFERASE, MITOCHONDRIAL"/>
    <property type="match status" value="1"/>
</dbReference>
<dbReference type="Gene3D" id="3.40.50.170">
    <property type="entry name" value="Formyl transferase, N-terminal domain"/>
    <property type="match status" value="1"/>
</dbReference>
<comment type="function">
    <text evidence="1 8">Attaches a formyl group to the free amino group of methionyl-tRNA(fMet). The formyl group appears to play a dual role in the initiator identity of N-formylmethionyl-tRNA by promoting its recognition by IF2 and preventing the misappropriation of this tRNA by the elongation apparatus.</text>
</comment>
<dbReference type="InterPro" id="IPR002376">
    <property type="entry name" value="Formyl_transf_N"/>
</dbReference>
<organism evidence="11 12">
    <name type="scientific">Mangrovibacterium marinum</name>
    <dbReference type="NCBI Taxonomy" id="1639118"/>
    <lineage>
        <taxon>Bacteria</taxon>
        <taxon>Pseudomonadati</taxon>
        <taxon>Bacteroidota</taxon>
        <taxon>Bacteroidia</taxon>
        <taxon>Marinilabiliales</taxon>
        <taxon>Prolixibacteraceae</taxon>
        <taxon>Mangrovibacterium</taxon>
    </lineage>
</organism>
<evidence type="ECO:0000256" key="6">
    <source>
        <dbReference type="ARBA" id="ARBA00022917"/>
    </source>
</evidence>
<dbReference type="InterPro" id="IPR036477">
    <property type="entry name" value="Formyl_transf_N_sf"/>
</dbReference>
<dbReference type="Pfam" id="PF02911">
    <property type="entry name" value="Formyl_trans_C"/>
    <property type="match status" value="1"/>
</dbReference>
<dbReference type="CDD" id="cd08704">
    <property type="entry name" value="Met_tRNA_FMT_C"/>
    <property type="match status" value="1"/>
</dbReference>
<dbReference type="GO" id="GO:0004479">
    <property type="term" value="F:methionyl-tRNA formyltransferase activity"/>
    <property type="evidence" value="ECO:0007669"/>
    <property type="project" value="UniProtKB-UniRule"/>
</dbReference>
<dbReference type="SUPFAM" id="SSF53328">
    <property type="entry name" value="Formyltransferase"/>
    <property type="match status" value="1"/>
</dbReference>
<feature type="binding site" evidence="8">
    <location>
        <begin position="113"/>
        <end position="116"/>
    </location>
    <ligand>
        <name>(6S)-5,6,7,8-tetrahydrofolate</name>
        <dbReference type="ChEBI" id="CHEBI:57453"/>
    </ligand>
</feature>
<evidence type="ECO:0000256" key="8">
    <source>
        <dbReference type="HAMAP-Rule" id="MF_00182"/>
    </source>
</evidence>
<dbReference type="Pfam" id="PF00551">
    <property type="entry name" value="Formyl_trans_N"/>
    <property type="match status" value="1"/>
</dbReference>
<dbReference type="EMBL" id="QAAD01000008">
    <property type="protein sequence ID" value="PTN08479.1"/>
    <property type="molecule type" value="Genomic_DNA"/>
</dbReference>
<dbReference type="HAMAP" id="MF_00182">
    <property type="entry name" value="Formyl_trans"/>
    <property type="match status" value="1"/>
</dbReference>
<dbReference type="AlphaFoldDB" id="A0A2T5C1D6"/>
<comment type="similarity">
    <text evidence="2 8">Belongs to the Fmt family.</text>
</comment>
<dbReference type="InterPro" id="IPR011034">
    <property type="entry name" value="Formyl_transferase-like_C_sf"/>
</dbReference>
<dbReference type="Gene3D" id="3.10.25.10">
    <property type="entry name" value="Formyl transferase, C-terminal domain"/>
    <property type="match status" value="1"/>
</dbReference>
<evidence type="ECO:0000256" key="7">
    <source>
        <dbReference type="ARBA" id="ARBA00048558"/>
    </source>
</evidence>
<keyword evidence="6 8" id="KW-0648">Protein biosynthesis</keyword>
<dbReference type="GO" id="GO:0005829">
    <property type="term" value="C:cytosol"/>
    <property type="evidence" value="ECO:0007669"/>
    <property type="project" value="TreeGrafter"/>
</dbReference>
<feature type="domain" description="Formyl transferase N-terminal" evidence="9">
    <location>
        <begin position="7"/>
        <end position="183"/>
    </location>
</feature>
<evidence type="ECO:0000256" key="1">
    <source>
        <dbReference type="ARBA" id="ARBA00002606"/>
    </source>
</evidence>
<dbReference type="InterPro" id="IPR037022">
    <property type="entry name" value="Formyl_trans_C_sf"/>
</dbReference>
<dbReference type="Proteomes" id="UP000243525">
    <property type="component" value="Unassembled WGS sequence"/>
</dbReference>
<dbReference type="PANTHER" id="PTHR11138">
    <property type="entry name" value="METHIONYL-TRNA FORMYLTRANSFERASE"/>
    <property type="match status" value="1"/>
</dbReference>
<dbReference type="CDD" id="cd08646">
    <property type="entry name" value="FMT_core_Met-tRNA-FMT_N"/>
    <property type="match status" value="1"/>
</dbReference>
<dbReference type="SUPFAM" id="SSF50486">
    <property type="entry name" value="FMT C-terminal domain-like"/>
    <property type="match status" value="1"/>
</dbReference>
<feature type="domain" description="Formyl transferase C-terminal" evidence="10">
    <location>
        <begin position="210"/>
        <end position="310"/>
    </location>
</feature>
<name>A0A2T5C1D6_9BACT</name>
<comment type="catalytic activity">
    <reaction evidence="7 8">
        <text>L-methionyl-tRNA(fMet) + (6R)-10-formyltetrahydrofolate = N-formyl-L-methionyl-tRNA(fMet) + (6S)-5,6,7,8-tetrahydrofolate + H(+)</text>
        <dbReference type="Rhea" id="RHEA:24380"/>
        <dbReference type="Rhea" id="RHEA-COMP:9952"/>
        <dbReference type="Rhea" id="RHEA-COMP:9953"/>
        <dbReference type="ChEBI" id="CHEBI:15378"/>
        <dbReference type="ChEBI" id="CHEBI:57453"/>
        <dbReference type="ChEBI" id="CHEBI:78530"/>
        <dbReference type="ChEBI" id="CHEBI:78844"/>
        <dbReference type="ChEBI" id="CHEBI:195366"/>
        <dbReference type="EC" id="2.1.2.9"/>
    </reaction>
</comment>
<evidence type="ECO:0000256" key="4">
    <source>
        <dbReference type="ARBA" id="ARBA00016014"/>
    </source>
</evidence>
<accession>A0A2T5C1D6</accession>
<evidence type="ECO:0000259" key="9">
    <source>
        <dbReference type="Pfam" id="PF00551"/>
    </source>
</evidence>
<dbReference type="EC" id="2.1.2.9" evidence="3 8"/>
<gene>
    <name evidence="8" type="primary">fmt</name>
    <name evidence="11" type="ORF">C8N47_10836</name>
</gene>
<dbReference type="InterPro" id="IPR005794">
    <property type="entry name" value="Fmt"/>
</dbReference>
<dbReference type="NCBIfam" id="TIGR00460">
    <property type="entry name" value="fmt"/>
    <property type="match status" value="1"/>
</dbReference>
<evidence type="ECO:0000256" key="2">
    <source>
        <dbReference type="ARBA" id="ARBA00010699"/>
    </source>
</evidence>
<dbReference type="InterPro" id="IPR041711">
    <property type="entry name" value="Met-tRNA-FMT_N"/>
</dbReference>
<evidence type="ECO:0000313" key="11">
    <source>
        <dbReference type="EMBL" id="PTN08479.1"/>
    </source>
</evidence>
<dbReference type="RefSeq" id="WP_107822288.1">
    <property type="nucleotide sequence ID" value="NZ_OY782574.1"/>
</dbReference>
<dbReference type="InterPro" id="IPR005793">
    <property type="entry name" value="Formyl_trans_C"/>
</dbReference>
<proteinExistence type="inferred from homology"/>
<keyword evidence="5 8" id="KW-0808">Transferase</keyword>
<dbReference type="OrthoDB" id="9802815at2"/>
<evidence type="ECO:0000256" key="3">
    <source>
        <dbReference type="ARBA" id="ARBA00012261"/>
    </source>
</evidence>
<dbReference type="InterPro" id="IPR044135">
    <property type="entry name" value="Met-tRNA-FMT_C"/>
</dbReference>
<keyword evidence="12" id="KW-1185">Reference proteome</keyword>
<evidence type="ECO:0000313" key="12">
    <source>
        <dbReference type="Proteomes" id="UP000243525"/>
    </source>
</evidence>
<evidence type="ECO:0000256" key="5">
    <source>
        <dbReference type="ARBA" id="ARBA00022679"/>
    </source>
</evidence>
<protein>
    <recommendedName>
        <fullName evidence="4 8">Methionyl-tRNA formyltransferase</fullName>
        <ecNumber evidence="3 8">2.1.2.9</ecNumber>
    </recommendedName>
</protein>
<reference evidence="11 12" key="1">
    <citation type="submission" date="2018-04" db="EMBL/GenBank/DDBJ databases">
        <title>Genomic Encyclopedia of Archaeal and Bacterial Type Strains, Phase II (KMG-II): from individual species to whole genera.</title>
        <authorList>
            <person name="Goeker M."/>
        </authorList>
    </citation>
    <scope>NUCLEOTIDE SEQUENCE [LARGE SCALE GENOMIC DNA]</scope>
    <source>
        <strain evidence="11 12">DSM 28823</strain>
    </source>
</reference>